<dbReference type="SUPFAM" id="SSF51445">
    <property type="entry name" value="(Trans)glycosidases"/>
    <property type="match status" value="1"/>
</dbReference>
<dbReference type="EMBL" id="VWKO01000531">
    <property type="protein sequence ID" value="KAA4017195.1"/>
    <property type="molecule type" value="Genomic_DNA"/>
</dbReference>
<dbReference type="InterPro" id="IPR001764">
    <property type="entry name" value="Glyco_hydro_3_N"/>
</dbReference>
<keyword evidence="5" id="KW-0378">Hydrolase</keyword>
<dbReference type="PRINTS" id="PR00133">
    <property type="entry name" value="GLHYDRLASE3"/>
</dbReference>
<evidence type="ECO:0000256" key="2">
    <source>
        <dbReference type="ARBA" id="ARBA00005336"/>
    </source>
</evidence>
<dbReference type="GO" id="GO:0009251">
    <property type="term" value="P:glucan catabolic process"/>
    <property type="evidence" value="ECO:0007669"/>
    <property type="project" value="TreeGrafter"/>
</dbReference>
<evidence type="ECO:0000256" key="7">
    <source>
        <dbReference type="SAM" id="SignalP"/>
    </source>
</evidence>
<comment type="caution">
    <text evidence="9">The sequence shown here is derived from an EMBL/GenBank/DDBJ whole genome shotgun (WGS) entry which is preliminary data.</text>
</comment>
<feature type="domain" description="Glycoside hydrolase family 3 N-terminal" evidence="8">
    <location>
        <begin position="41"/>
        <end position="217"/>
    </location>
</feature>
<gene>
    <name evidence="9" type="ORF">F3D60_31415</name>
</gene>
<accession>A0A641RNP1</accession>
<reference evidence="9" key="1">
    <citation type="journal article" date="2019" name="Nat. Med.">
        <title>A library of human gut bacterial isolates paired with longitudinal multiomics data enables mechanistic microbiome research.</title>
        <authorList>
            <person name="Poyet M."/>
            <person name="Groussin M."/>
            <person name="Gibbons S.M."/>
            <person name="Avila-Pacheco J."/>
            <person name="Jiang X."/>
            <person name="Kearney S.M."/>
            <person name="Perrotta A.R."/>
            <person name="Berdy B."/>
            <person name="Zhao S."/>
            <person name="Lieberman T.D."/>
            <person name="Swanson P.K."/>
            <person name="Smith M."/>
            <person name="Roesemann S."/>
            <person name="Alexander J.E."/>
            <person name="Rich S.A."/>
            <person name="Livny J."/>
            <person name="Vlamakis H."/>
            <person name="Clish C."/>
            <person name="Bullock K."/>
            <person name="Deik A."/>
            <person name="Scott J."/>
            <person name="Pierce K.A."/>
            <person name="Xavier R.J."/>
            <person name="Alm E.J."/>
        </authorList>
    </citation>
    <scope>NUCLEOTIDE SEQUENCE</scope>
    <source>
        <strain evidence="9">BIOML-A147</strain>
    </source>
</reference>
<dbReference type="PANTHER" id="PTHR30620">
    <property type="entry name" value="PERIPLASMIC BETA-GLUCOSIDASE-RELATED"/>
    <property type="match status" value="1"/>
</dbReference>
<comment type="similarity">
    <text evidence="2">Belongs to the glycosyl hydrolase 3 family.</text>
</comment>
<dbReference type="InterPro" id="IPR017853">
    <property type="entry name" value="GH"/>
</dbReference>
<sequence length="224" mass="24333">MIYKKLSLSVLLFAAGFLTASAQKSPQDMDRFIDALMNKMTLEEKIGQLNLPVTGEITTGQAKSSDIAAKIKKGEVGGLFNLKGVEKIREVQKQAVEDSRLGIPLLFGMDVIHGYETMFPIPLGLSCTWDMTAIEESARIAAVEASADGISWTFSPMVDISRDPRWGRVSEGSGEDPFLGAMIAEAMVRGYQGKNMERNDEIMACVKHFALYGAGAAGRDYTPG</sequence>
<proteinExistence type="inferred from homology"/>
<keyword evidence="6" id="KW-0326">Glycosidase</keyword>
<evidence type="ECO:0000313" key="9">
    <source>
        <dbReference type="EMBL" id="KAA4017195.1"/>
    </source>
</evidence>
<evidence type="ECO:0000256" key="6">
    <source>
        <dbReference type="ARBA" id="ARBA00023295"/>
    </source>
</evidence>
<dbReference type="AlphaFoldDB" id="A0A641RNP1"/>
<protein>
    <recommendedName>
        <fullName evidence="3">beta-glucosidase</fullName>
        <ecNumber evidence="3">3.2.1.21</ecNumber>
    </recommendedName>
</protein>
<feature type="non-terminal residue" evidence="9">
    <location>
        <position position="224"/>
    </location>
</feature>
<dbReference type="EC" id="3.2.1.21" evidence="3"/>
<keyword evidence="4 7" id="KW-0732">Signal</keyword>
<evidence type="ECO:0000256" key="3">
    <source>
        <dbReference type="ARBA" id="ARBA00012744"/>
    </source>
</evidence>
<dbReference type="Pfam" id="PF00933">
    <property type="entry name" value="Glyco_hydro_3"/>
    <property type="match status" value="1"/>
</dbReference>
<evidence type="ECO:0000256" key="1">
    <source>
        <dbReference type="ARBA" id="ARBA00000448"/>
    </source>
</evidence>
<feature type="signal peptide" evidence="7">
    <location>
        <begin position="1"/>
        <end position="22"/>
    </location>
</feature>
<dbReference type="GO" id="GO:0008422">
    <property type="term" value="F:beta-glucosidase activity"/>
    <property type="evidence" value="ECO:0007669"/>
    <property type="project" value="UniProtKB-EC"/>
</dbReference>
<evidence type="ECO:0000256" key="4">
    <source>
        <dbReference type="ARBA" id="ARBA00022729"/>
    </source>
</evidence>
<name>A0A641RNP1_BACOV</name>
<dbReference type="InterPro" id="IPR051915">
    <property type="entry name" value="Cellulose_Degrad_GH3"/>
</dbReference>
<feature type="chain" id="PRO_5024976605" description="beta-glucosidase" evidence="7">
    <location>
        <begin position="23"/>
        <end position="224"/>
    </location>
</feature>
<dbReference type="PANTHER" id="PTHR30620:SF16">
    <property type="entry name" value="LYSOSOMAL BETA GLUCOSIDASE"/>
    <property type="match status" value="1"/>
</dbReference>
<organism evidence="9">
    <name type="scientific">Bacteroides ovatus</name>
    <dbReference type="NCBI Taxonomy" id="28116"/>
    <lineage>
        <taxon>Bacteria</taxon>
        <taxon>Pseudomonadati</taxon>
        <taxon>Bacteroidota</taxon>
        <taxon>Bacteroidia</taxon>
        <taxon>Bacteroidales</taxon>
        <taxon>Bacteroidaceae</taxon>
        <taxon>Bacteroides</taxon>
    </lineage>
</organism>
<dbReference type="Gene3D" id="3.20.20.300">
    <property type="entry name" value="Glycoside hydrolase, family 3, N-terminal domain"/>
    <property type="match status" value="1"/>
</dbReference>
<evidence type="ECO:0000259" key="8">
    <source>
        <dbReference type="Pfam" id="PF00933"/>
    </source>
</evidence>
<comment type="catalytic activity">
    <reaction evidence="1">
        <text>Hydrolysis of terminal, non-reducing beta-D-glucosyl residues with release of beta-D-glucose.</text>
        <dbReference type="EC" id="3.2.1.21"/>
    </reaction>
</comment>
<evidence type="ECO:0000256" key="5">
    <source>
        <dbReference type="ARBA" id="ARBA00022801"/>
    </source>
</evidence>
<dbReference type="InterPro" id="IPR036962">
    <property type="entry name" value="Glyco_hydro_3_N_sf"/>
</dbReference>